<evidence type="ECO:0000256" key="1">
    <source>
        <dbReference type="ARBA" id="ARBA00007061"/>
    </source>
</evidence>
<evidence type="ECO:0000259" key="3">
    <source>
        <dbReference type="Pfam" id="PF01154"/>
    </source>
</evidence>
<evidence type="ECO:0000313" key="6">
    <source>
        <dbReference type="Proteomes" id="UP000193944"/>
    </source>
</evidence>
<feature type="non-terminal residue" evidence="5">
    <location>
        <position position="1"/>
    </location>
</feature>
<dbReference type="GO" id="GO:0010142">
    <property type="term" value="P:farnesyl diphosphate biosynthetic process, mevalonate pathway"/>
    <property type="evidence" value="ECO:0007669"/>
    <property type="project" value="InterPro"/>
</dbReference>
<dbReference type="STRING" id="1754192.A0A1Y1XMM7"/>
<dbReference type="GO" id="GO:0006084">
    <property type="term" value="P:acetyl-CoA metabolic process"/>
    <property type="evidence" value="ECO:0007669"/>
    <property type="project" value="InterPro"/>
</dbReference>
<dbReference type="AlphaFoldDB" id="A0A1Y1XMM7"/>
<keyword evidence="6" id="KW-1185">Reference proteome</keyword>
<dbReference type="SUPFAM" id="SSF53901">
    <property type="entry name" value="Thiolase-like"/>
    <property type="match status" value="2"/>
</dbReference>
<dbReference type="EMBL" id="MCFG01000013">
    <property type="protein sequence ID" value="ORX87020.1"/>
    <property type="molecule type" value="Genomic_DNA"/>
</dbReference>
<dbReference type="InterPro" id="IPR013746">
    <property type="entry name" value="HMG_CoA_synt_C_dom"/>
</dbReference>
<feature type="non-terminal residue" evidence="5">
    <location>
        <position position="364"/>
    </location>
</feature>
<dbReference type="OrthoDB" id="2113915at2759"/>
<evidence type="ECO:0008006" key="7">
    <source>
        <dbReference type="Google" id="ProtNLM"/>
    </source>
</evidence>
<keyword evidence="2" id="KW-0808">Transferase</keyword>
<dbReference type="Pfam" id="PF01154">
    <property type="entry name" value="HMG_CoA_synt_N"/>
    <property type="match status" value="1"/>
</dbReference>
<reference evidence="5 6" key="1">
    <citation type="submission" date="2016-08" db="EMBL/GenBank/DDBJ databases">
        <title>A Parts List for Fungal Cellulosomes Revealed by Comparative Genomics.</title>
        <authorList>
            <consortium name="DOE Joint Genome Institute"/>
            <person name="Haitjema C.H."/>
            <person name="Gilmore S.P."/>
            <person name="Henske J.K."/>
            <person name="Solomon K.V."/>
            <person name="De Groot R."/>
            <person name="Kuo A."/>
            <person name="Mondo S.J."/>
            <person name="Salamov A.A."/>
            <person name="Labutti K."/>
            <person name="Zhao Z."/>
            <person name="Chiniquy J."/>
            <person name="Barry K."/>
            <person name="Brewer H.M."/>
            <person name="Purvine S.O."/>
            <person name="Wright A.T."/>
            <person name="Boxma B."/>
            <person name="Van Alen T."/>
            <person name="Hackstein J.H."/>
            <person name="Baker S.E."/>
            <person name="Grigoriev I.V."/>
            <person name="O'Malley M.A."/>
        </authorList>
    </citation>
    <scope>NUCLEOTIDE SEQUENCE [LARGE SCALE GENOMIC DNA]</scope>
    <source>
        <strain evidence="5 6">S4</strain>
    </source>
</reference>
<dbReference type="CDD" id="cd00827">
    <property type="entry name" value="init_cond_enzymes"/>
    <property type="match status" value="1"/>
</dbReference>
<feature type="domain" description="Hydroxymethylglutaryl-coenzyme A synthase C-terminal" evidence="4">
    <location>
        <begin position="277"/>
        <end position="363"/>
    </location>
</feature>
<name>A0A1Y1XMM7_9FUNG</name>
<comment type="similarity">
    <text evidence="1">Belongs to the thiolase-like superfamily. HMG-CoA synthase family.</text>
</comment>
<dbReference type="Proteomes" id="UP000193944">
    <property type="component" value="Unassembled WGS sequence"/>
</dbReference>
<reference evidence="5 6" key="2">
    <citation type="submission" date="2016-08" db="EMBL/GenBank/DDBJ databases">
        <title>Pervasive Adenine N6-methylation of Active Genes in Fungi.</title>
        <authorList>
            <consortium name="DOE Joint Genome Institute"/>
            <person name="Mondo S.J."/>
            <person name="Dannebaum R.O."/>
            <person name="Kuo R.C."/>
            <person name="Labutti K."/>
            <person name="Haridas S."/>
            <person name="Kuo A."/>
            <person name="Salamov A."/>
            <person name="Ahrendt S.R."/>
            <person name="Lipzen A."/>
            <person name="Sullivan W."/>
            <person name="Andreopoulos W.B."/>
            <person name="Clum A."/>
            <person name="Lindquist E."/>
            <person name="Daum C."/>
            <person name="Ramamoorthy G.K."/>
            <person name="Gryganskyi A."/>
            <person name="Culley D."/>
            <person name="Magnuson J.K."/>
            <person name="James T.Y."/>
            <person name="O'Malley M.A."/>
            <person name="Stajich J.E."/>
            <person name="Spatafora J.W."/>
            <person name="Visel A."/>
            <person name="Grigoriev I.V."/>
        </authorList>
    </citation>
    <scope>NUCLEOTIDE SEQUENCE [LARGE SCALE GENOMIC DNA]</scope>
    <source>
        <strain evidence="5 6">S4</strain>
    </source>
</reference>
<evidence type="ECO:0000256" key="2">
    <source>
        <dbReference type="ARBA" id="ARBA00022679"/>
    </source>
</evidence>
<evidence type="ECO:0000259" key="4">
    <source>
        <dbReference type="Pfam" id="PF08540"/>
    </source>
</evidence>
<dbReference type="InterPro" id="IPR013528">
    <property type="entry name" value="HMG_CoA_synth_N"/>
</dbReference>
<protein>
    <recommendedName>
        <fullName evidence="7">Hydroxymethylglutaryl-CoA synthase</fullName>
    </recommendedName>
</protein>
<evidence type="ECO:0000313" key="5">
    <source>
        <dbReference type="EMBL" id="ORX87020.1"/>
    </source>
</evidence>
<dbReference type="Pfam" id="PF08540">
    <property type="entry name" value="HMG_CoA_synt_C"/>
    <property type="match status" value="2"/>
</dbReference>
<comment type="caution">
    <text evidence="5">The sequence shown here is derived from an EMBL/GenBank/DDBJ whole genome shotgun (WGS) entry which is preliminary data.</text>
</comment>
<dbReference type="PANTHER" id="PTHR43323:SF2">
    <property type="entry name" value="HYDROXYMETHYLGLUTARYL-COA SYNTHASE"/>
    <property type="match status" value="1"/>
</dbReference>
<accession>A0A1Y1XMM7</accession>
<organism evidence="5 6">
    <name type="scientific">Anaeromyces robustus</name>
    <dbReference type="NCBI Taxonomy" id="1754192"/>
    <lineage>
        <taxon>Eukaryota</taxon>
        <taxon>Fungi</taxon>
        <taxon>Fungi incertae sedis</taxon>
        <taxon>Chytridiomycota</taxon>
        <taxon>Chytridiomycota incertae sedis</taxon>
        <taxon>Neocallimastigomycetes</taxon>
        <taxon>Neocallimastigales</taxon>
        <taxon>Neocallimastigaceae</taxon>
        <taxon>Anaeromyces</taxon>
    </lineage>
</organism>
<gene>
    <name evidence="5" type="ORF">BCR32DRAFT_187102</name>
</gene>
<dbReference type="InterPro" id="IPR016039">
    <property type="entry name" value="Thiolase-like"/>
</dbReference>
<sequence length="364" mass="40443">KAENIGIIGLATYIPATTVSMTKLEAHDKCQGKYTISLGQKYMSLTAPNEDVVSMALNAVKRLMKKMNLKPSDIGRIQIGTETPVDLSKSVKTFIVEQFFEQGITDIEGVDNVNACFGSTAALFDTVAWMQSDFWNGRYAIVVGTDISQGEDIYHFLTGSSAVAVLIGPNANLVVEPNRGIFSNSTFDFYKPYGYKNHYPVVDGKYSIDCYLNSLVSCYEDLKKKSKSETEFLDHQFGVFHNSSVSLTRKGFNTLIEKEISKVLPNAEPHEKRQFISKIYKERVEASTLMTANMGCMYNASVLNGIISLNESLKPEDIGKRILVYSFGSGSVGALWSLRIDGLAEKDDLNNRLNNRKEISVDSY</sequence>
<feature type="domain" description="Hydroxymethylglutaryl-coenzyme A synthase N-terminal" evidence="3">
    <location>
        <begin position="3"/>
        <end position="171"/>
    </location>
</feature>
<dbReference type="PANTHER" id="PTHR43323">
    <property type="entry name" value="3-HYDROXY-3-METHYLGLUTARYL COENZYME A SYNTHASE"/>
    <property type="match status" value="1"/>
</dbReference>
<proteinExistence type="inferred from homology"/>
<feature type="domain" description="Hydroxymethylglutaryl-coenzyme A synthase C-terminal" evidence="4">
    <location>
        <begin position="179"/>
        <end position="256"/>
    </location>
</feature>
<dbReference type="Gene3D" id="3.40.47.10">
    <property type="match status" value="1"/>
</dbReference>
<dbReference type="GO" id="GO:0004421">
    <property type="term" value="F:hydroxymethylglutaryl-CoA synthase activity"/>
    <property type="evidence" value="ECO:0007669"/>
    <property type="project" value="InterPro"/>
</dbReference>